<dbReference type="GO" id="GO:0016020">
    <property type="term" value="C:membrane"/>
    <property type="evidence" value="ECO:0007669"/>
    <property type="project" value="UniProtKB-SubCell"/>
</dbReference>
<dbReference type="SUPFAM" id="SSF52047">
    <property type="entry name" value="RNI-like"/>
    <property type="match status" value="1"/>
</dbReference>
<keyword evidence="2 6" id="KW-0812">Transmembrane</keyword>
<evidence type="ECO:0000259" key="7">
    <source>
        <dbReference type="PROSITE" id="PS51380"/>
    </source>
</evidence>
<comment type="subcellular location">
    <subcellularLocation>
        <location evidence="1">Membrane</location>
        <topology evidence="1">Multi-pass membrane protein</topology>
    </subcellularLocation>
</comment>
<feature type="compositionally biased region" description="Polar residues" evidence="5">
    <location>
        <begin position="795"/>
        <end position="805"/>
    </location>
</feature>
<dbReference type="AlphaFoldDB" id="A0A1V9ZSR3"/>
<proteinExistence type="predicted"/>
<evidence type="ECO:0000256" key="3">
    <source>
        <dbReference type="ARBA" id="ARBA00022989"/>
    </source>
</evidence>
<reference evidence="8 9" key="1">
    <citation type="journal article" date="2014" name="Genome Biol. Evol.">
        <title>The secreted proteins of Achlya hypogyna and Thraustotheca clavata identify the ancestral oomycete secretome and reveal gene acquisitions by horizontal gene transfer.</title>
        <authorList>
            <person name="Misner I."/>
            <person name="Blouin N."/>
            <person name="Leonard G."/>
            <person name="Richards T.A."/>
            <person name="Lane C.E."/>
        </authorList>
    </citation>
    <scope>NUCLEOTIDE SEQUENCE [LARGE SCALE GENOMIC DNA]</scope>
    <source>
        <strain evidence="8 9">ATCC 34112</strain>
    </source>
</reference>
<feature type="transmembrane region" description="Helical" evidence="6">
    <location>
        <begin position="360"/>
        <end position="384"/>
    </location>
</feature>
<feature type="transmembrane region" description="Helical" evidence="6">
    <location>
        <begin position="441"/>
        <end position="462"/>
    </location>
</feature>
<dbReference type="SMART" id="SM00368">
    <property type="entry name" value="LRR_RI"/>
    <property type="match status" value="2"/>
</dbReference>
<evidence type="ECO:0000313" key="8">
    <source>
        <dbReference type="EMBL" id="OQS01066.1"/>
    </source>
</evidence>
<dbReference type="Pfam" id="PF03124">
    <property type="entry name" value="EXS"/>
    <property type="match status" value="1"/>
</dbReference>
<evidence type="ECO:0000256" key="2">
    <source>
        <dbReference type="ARBA" id="ARBA00022692"/>
    </source>
</evidence>
<evidence type="ECO:0000256" key="4">
    <source>
        <dbReference type="ARBA" id="ARBA00023136"/>
    </source>
</evidence>
<dbReference type="EMBL" id="JNBS01001675">
    <property type="protein sequence ID" value="OQS01066.1"/>
    <property type="molecule type" value="Genomic_DNA"/>
</dbReference>
<dbReference type="PANTHER" id="PTHR10783:SF46">
    <property type="entry name" value="PROTEIN ERD1 HOMOLOG 2"/>
    <property type="match status" value="1"/>
</dbReference>
<feature type="transmembrane region" description="Helical" evidence="6">
    <location>
        <begin position="405"/>
        <end position="426"/>
    </location>
</feature>
<dbReference type="InterPro" id="IPR032675">
    <property type="entry name" value="LRR_dom_sf"/>
</dbReference>
<evidence type="ECO:0000256" key="5">
    <source>
        <dbReference type="SAM" id="MobiDB-lite"/>
    </source>
</evidence>
<feature type="domain" description="EXS" evidence="7">
    <location>
        <begin position="535"/>
        <end position="751"/>
    </location>
</feature>
<dbReference type="PROSITE" id="PS51380">
    <property type="entry name" value="EXS"/>
    <property type="match status" value="1"/>
</dbReference>
<organism evidence="8 9">
    <name type="scientific">Thraustotheca clavata</name>
    <dbReference type="NCBI Taxonomy" id="74557"/>
    <lineage>
        <taxon>Eukaryota</taxon>
        <taxon>Sar</taxon>
        <taxon>Stramenopiles</taxon>
        <taxon>Oomycota</taxon>
        <taxon>Saprolegniomycetes</taxon>
        <taxon>Saprolegniales</taxon>
        <taxon>Achlyaceae</taxon>
        <taxon>Thraustotheca</taxon>
    </lineage>
</organism>
<evidence type="ECO:0000313" key="9">
    <source>
        <dbReference type="Proteomes" id="UP000243217"/>
    </source>
</evidence>
<dbReference type="InterPro" id="IPR004342">
    <property type="entry name" value="EXS_C"/>
</dbReference>
<dbReference type="PANTHER" id="PTHR10783">
    <property type="entry name" value="XENOTROPIC AND POLYTROPIC RETROVIRUS RECEPTOR 1-RELATED"/>
    <property type="match status" value="1"/>
</dbReference>
<dbReference type="Proteomes" id="UP000243217">
    <property type="component" value="Unassembled WGS sequence"/>
</dbReference>
<sequence length="805" mass="90082">MLYEVINGKQTSEPVYAPIASRRKTISNTAVFLSDNEDVVRHIYSFLDGSDILRHVAVCRKAAQLLPSCVLTLRMSVQTMAKAFKLQSEAFLVQLVNLETLDVHNPKKQCDDNEGDVALHAWGCSELDVSQDNVGEYVVARIASAISMGACKKLRRLRLVSAFTNTCRENAIEALSTALQLRTTPLLEDLLLGGNSFSDSGTVDIAALVRTGALPNLVRLDLRRNFIGESGLKRIMEALGAGTCPKLKFLCMGGNIITDNSVAPVIALLSSTLCPQLRFLGLEDNFISARGVQSIIQAAVSGGMMPKLHKVCFWYIFFFHTFFSSSLNSSCLLMIIQFAISEFISGHESNCCIAAMPSDISYFFGGPLAINTFILGAALDLYVFRAMRFPLDRVFGTKEDETPSVNGVGMFGAMLFVFLGGLYYVFRHNAILLFAKYHELILVFYCLVVLLLLFAPCNVLHLRFRKFLGKKLYQCLFPFQWNGTGSIGLPAVETPFVEVFLADGLTSMSKIFHDIAVASLMLMETINGQHSEHYMTKMKYHPLPYLCAAWPYLIRATQCLISYKRAPLANDKFLHILNTFKYGTGLCVIFVGAFPALFGSATTGTSLHVLDGQTMFLLCACCNSLYSLFWDVVMDWGLCQPQSRDIEAQGTKPHRFLRQTLLYKQEFVYYGAMGLDCFLRILWATSNWQWVDIVGAEFKIVMEVAEVLRRCMWNVFRVEWQCVKLGLEMKATSSTMSSLPRTAKSKNSNDRLDRLEKVSYPTSPTSIVVDNANDDEEPLLMHHQQLSPRRHAQKHNQNSDNQLIA</sequence>
<gene>
    <name evidence="8" type="ORF">THRCLA_05784</name>
</gene>
<keyword evidence="9" id="KW-1185">Reference proteome</keyword>
<evidence type="ECO:0000256" key="6">
    <source>
        <dbReference type="SAM" id="Phobius"/>
    </source>
</evidence>
<feature type="transmembrane region" description="Helical" evidence="6">
    <location>
        <begin position="313"/>
        <end position="340"/>
    </location>
</feature>
<feature type="region of interest" description="Disordered" evidence="5">
    <location>
        <begin position="786"/>
        <end position="805"/>
    </location>
</feature>
<evidence type="ECO:0000256" key="1">
    <source>
        <dbReference type="ARBA" id="ARBA00004141"/>
    </source>
</evidence>
<feature type="transmembrane region" description="Helical" evidence="6">
    <location>
        <begin position="582"/>
        <end position="602"/>
    </location>
</feature>
<dbReference type="STRING" id="74557.A0A1V9ZSR3"/>
<keyword evidence="3 6" id="KW-1133">Transmembrane helix</keyword>
<comment type="caution">
    <text evidence="8">The sequence shown here is derived from an EMBL/GenBank/DDBJ whole genome shotgun (WGS) entry which is preliminary data.</text>
</comment>
<dbReference type="Gene3D" id="3.80.10.10">
    <property type="entry name" value="Ribonuclease Inhibitor"/>
    <property type="match status" value="1"/>
</dbReference>
<keyword evidence="4 6" id="KW-0472">Membrane</keyword>
<protein>
    <recommendedName>
        <fullName evidence="7">EXS domain-containing protein</fullName>
    </recommendedName>
</protein>
<name>A0A1V9ZSR3_9STRA</name>
<dbReference type="GO" id="GO:0005737">
    <property type="term" value="C:cytoplasm"/>
    <property type="evidence" value="ECO:0007669"/>
    <property type="project" value="TreeGrafter"/>
</dbReference>
<dbReference type="OrthoDB" id="9970435at2759"/>
<feature type="region of interest" description="Disordered" evidence="5">
    <location>
        <begin position="736"/>
        <end position="755"/>
    </location>
</feature>
<accession>A0A1V9ZSR3</accession>